<evidence type="ECO:0000313" key="4">
    <source>
        <dbReference type="EMBL" id="WEG08782.1"/>
    </source>
</evidence>
<organism evidence="4 5">
    <name type="scientific">Microbacterium horticulturae</name>
    <dbReference type="NCBI Taxonomy" id="3028316"/>
    <lineage>
        <taxon>Bacteria</taxon>
        <taxon>Bacillati</taxon>
        <taxon>Actinomycetota</taxon>
        <taxon>Actinomycetes</taxon>
        <taxon>Micrococcales</taxon>
        <taxon>Microbacteriaceae</taxon>
        <taxon>Microbacterium</taxon>
    </lineage>
</organism>
<dbReference type="EMBL" id="CP119108">
    <property type="protein sequence ID" value="WEG08782.1"/>
    <property type="molecule type" value="Genomic_DNA"/>
</dbReference>
<evidence type="ECO:0000256" key="1">
    <source>
        <dbReference type="ARBA" id="ARBA00010702"/>
    </source>
</evidence>
<name>A0ABY8C0C1_9MICO</name>
<dbReference type="SUPFAM" id="SSF101478">
    <property type="entry name" value="ADP-ribosylglycohydrolase"/>
    <property type="match status" value="1"/>
</dbReference>
<sequence length="340" mass="35706">MPLTSAQLDRAVGAVIASAAGDALGSQYEFGPSLPDTTIPEFGVGHFGHGVGEWTDDTSMAIPILQVLADGHTLEDPATLAEIVQSWRRWSLSAMDVGIQTRGILSSIPSDASAEHATTAARLAHERLGRSGGNGSLMRTGPVALGYLNRTPAELADAAGRVAQLTHWEDDNVVACALWCLAIRHAILTGELDMHAALRSLSEPRSGESKRPDPRPLSERSESKRPNALPPETATRWAQLIDEALAPGIHPRAFSDENGWVVRAFQGALAAVAGATSLVDAVQRAVRGGNDTDTVAAIAGALAGAVYGAAAVPANWRAQLHGWPGIDADELERLARRAVA</sequence>
<dbReference type="InterPro" id="IPR036705">
    <property type="entry name" value="Ribosyl_crysJ1_sf"/>
</dbReference>
<dbReference type="Proteomes" id="UP001214553">
    <property type="component" value="Chromosome"/>
</dbReference>
<reference evidence="4 5" key="1">
    <citation type="submission" date="2023-03" db="EMBL/GenBank/DDBJ databases">
        <title>Genome sequence of Microbacterium sp. KACC 23027.</title>
        <authorList>
            <person name="Kim S."/>
            <person name="Heo J."/>
            <person name="Kwon S.-W."/>
        </authorList>
    </citation>
    <scope>NUCLEOTIDE SEQUENCE [LARGE SCALE GENOMIC DNA]</scope>
    <source>
        <strain evidence="4 5">KACC 23027</strain>
    </source>
</reference>
<dbReference type="Gene3D" id="1.10.4080.10">
    <property type="entry name" value="ADP-ribosylation/Crystallin J1"/>
    <property type="match status" value="1"/>
</dbReference>
<comment type="similarity">
    <text evidence="1">Belongs to the ADP-ribosylglycohydrolase family.</text>
</comment>
<feature type="region of interest" description="Disordered" evidence="3">
    <location>
        <begin position="202"/>
        <end position="231"/>
    </location>
</feature>
<evidence type="ECO:0000256" key="3">
    <source>
        <dbReference type="SAM" id="MobiDB-lite"/>
    </source>
</evidence>
<feature type="compositionally biased region" description="Basic and acidic residues" evidence="3">
    <location>
        <begin position="205"/>
        <end position="225"/>
    </location>
</feature>
<protein>
    <submittedName>
        <fullName evidence="4">ADP-ribosylglycohydrolase family protein</fullName>
    </submittedName>
</protein>
<dbReference type="RefSeq" id="WP_275278109.1">
    <property type="nucleotide sequence ID" value="NZ_CP119108.1"/>
</dbReference>
<dbReference type="InterPro" id="IPR050792">
    <property type="entry name" value="ADP-ribosylglycohydrolase"/>
</dbReference>
<dbReference type="PANTHER" id="PTHR16222">
    <property type="entry name" value="ADP-RIBOSYLGLYCOHYDROLASE"/>
    <property type="match status" value="1"/>
</dbReference>
<dbReference type="PANTHER" id="PTHR16222:SF24">
    <property type="entry name" value="ADP-RIBOSYLHYDROLASE ARH3"/>
    <property type="match status" value="1"/>
</dbReference>
<dbReference type="Pfam" id="PF03747">
    <property type="entry name" value="ADP_ribosyl_GH"/>
    <property type="match status" value="1"/>
</dbReference>
<gene>
    <name evidence="4" type="ORF">PU630_16300</name>
</gene>
<proteinExistence type="inferred from homology"/>
<evidence type="ECO:0000256" key="2">
    <source>
        <dbReference type="ARBA" id="ARBA00022801"/>
    </source>
</evidence>
<dbReference type="InterPro" id="IPR005502">
    <property type="entry name" value="Ribosyl_crysJ1"/>
</dbReference>
<accession>A0ABY8C0C1</accession>
<keyword evidence="2" id="KW-0378">Hydrolase</keyword>
<keyword evidence="5" id="KW-1185">Reference proteome</keyword>
<evidence type="ECO:0000313" key="5">
    <source>
        <dbReference type="Proteomes" id="UP001214553"/>
    </source>
</evidence>